<keyword evidence="1" id="KW-0732">Signal</keyword>
<feature type="signal peptide" evidence="1">
    <location>
        <begin position="1"/>
        <end position="31"/>
    </location>
</feature>
<evidence type="ECO:0000313" key="2">
    <source>
        <dbReference type="EMBL" id="EDL84348.1"/>
    </source>
</evidence>
<protein>
    <submittedName>
        <fullName evidence="2">RCG41070</fullName>
    </submittedName>
</protein>
<feature type="chain" id="PRO_5039919363" evidence="1">
    <location>
        <begin position="32"/>
        <end position="51"/>
    </location>
</feature>
<proteinExistence type="predicted"/>
<evidence type="ECO:0000313" key="3">
    <source>
        <dbReference type="Proteomes" id="UP000234681"/>
    </source>
</evidence>
<dbReference type="EMBL" id="CH474013">
    <property type="protein sequence ID" value="EDL84348.1"/>
    <property type="molecule type" value="Genomic_DNA"/>
</dbReference>
<accession>A6K266</accession>
<evidence type="ECO:0000256" key="1">
    <source>
        <dbReference type="SAM" id="SignalP"/>
    </source>
</evidence>
<sequence>MLGGERDVTGTSPQRWLDILLLLLCSPSTGSKIFRIGVGYCCCCCHCCCCS</sequence>
<organism evidence="2 3">
    <name type="scientific">Rattus norvegicus</name>
    <name type="common">Rat</name>
    <dbReference type="NCBI Taxonomy" id="10116"/>
    <lineage>
        <taxon>Eukaryota</taxon>
        <taxon>Metazoa</taxon>
        <taxon>Chordata</taxon>
        <taxon>Craniata</taxon>
        <taxon>Vertebrata</taxon>
        <taxon>Euteleostomi</taxon>
        <taxon>Mammalia</taxon>
        <taxon>Eutheria</taxon>
        <taxon>Euarchontoglires</taxon>
        <taxon>Glires</taxon>
        <taxon>Rodentia</taxon>
        <taxon>Myomorpha</taxon>
        <taxon>Muroidea</taxon>
        <taxon>Muridae</taxon>
        <taxon>Murinae</taxon>
        <taxon>Rattus</taxon>
    </lineage>
</organism>
<dbReference type="AlphaFoldDB" id="A6K266"/>
<dbReference type="Proteomes" id="UP000234681">
    <property type="component" value="Chromosome 4"/>
</dbReference>
<name>A6K266_RAT</name>
<reference evidence="3" key="1">
    <citation type="submission" date="2005-09" db="EMBL/GenBank/DDBJ databases">
        <authorList>
            <person name="Mural R.J."/>
            <person name="Li P.W."/>
            <person name="Adams M.D."/>
            <person name="Amanatides P.G."/>
            <person name="Baden-Tillson H."/>
            <person name="Barnstead M."/>
            <person name="Chin S.H."/>
            <person name="Dew I."/>
            <person name="Evans C.A."/>
            <person name="Ferriera S."/>
            <person name="Flanigan M."/>
            <person name="Fosler C."/>
            <person name="Glodek A."/>
            <person name="Gu Z."/>
            <person name="Holt R.A."/>
            <person name="Jennings D."/>
            <person name="Kraft C.L."/>
            <person name="Lu F."/>
            <person name="Nguyen T."/>
            <person name="Nusskern D.R."/>
            <person name="Pfannkoch C.M."/>
            <person name="Sitter C."/>
            <person name="Sutton G.G."/>
            <person name="Venter J.C."/>
            <person name="Wang Z."/>
            <person name="Woodage T."/>
            <person name="Zheng X.H."/>
            <person name="Zhong F."/>
        </authorList>
    </citation>
    <scope>NUCLEOTIDE SEQUENCE [LARGE SCALE GENOMIC DNA]</scope>
    <source>
        <strain>BN</strain>
        <strain evidence="3">Sprague-Dawley</strain>
    </source>
</reference>
<gene>
    <name evidence="2" type="ORF">rCG_41070</name>
</gene>